<feature type="chain" id="PRO_5040921850" evidence="1">
    <location>
        <begin position="27"/>
        <end position="333"/>
    </location>
</feature>
<sequence length="333" mass="35521">MARNGYTKATGFFGIVLALVAMPAAAGSLDAALSRANGWTSWQVPIVDGAEPPCCYGNFSRKASVRTCDLDARNWSWGSSSDYPHTPGESLTIYAHVQGGKVDKLRALATSCPVKAKGDIAAIDAAPADSVAWLARLAVADKDEADHAVAALAFHAEPAATQALADAAAPGKPRDRRESALFWLGQLRGAEGATIVERFATRDDDPEVREHAVFALSQSKAGDAYARILAIAGSDASDDVRSKALFWMAQMHDSRAQADITAALRRDPSDEVREQAVFALSQLETGADQALIAVIRGDYPRSAKEKALFWLGQSGSDEAIAFMDEMLAKGERR</sequence>
<dbReference type="InterPro" id="IPR004155">
    <property type="entry name" value="PBS_lyase_HEAT"/>
</dbReference>
<evidence type="ECO:0000313" key="2">
    <source>
        <dbReference type="EMBL" id="MDC8013827.1"/>
    </source>
</evidence>
<keyword evidence="3" id="KW-1185">Reference proteome</keyword>
<protein>
    <submittedName>
        <fullName evidence="2">HEAT repeat domain-containing protein</fullName>
    </submittedName>
</protein>
<feature type="signal peptide" evidence="1">
    <location>
        <begin position="1"/>
        <end position="26"/>
    </location>
</feature>
<dbReference type="Pfam" id="PF13646">
    <property type="entry name" value="HEAT_2"/>
    <property type="match status" value="1"/>
</dbReference>
<reference evidence="2" key="1">
    <citation type="submission" date="2023-02" db="EMBL/GenBank/DDBJ databases">
        <title>Tahibacter soli sp. nov. isolated from soil.</title>
        <authorList>
            <person name="Baek J.H."/>
            <person name="Lee J.K."/>
            <person name="Choi D.G."/>
            <person name="Jeon C.O."/>
        </authorList>
    </citation>
    <scope>NUCLEOTIDE SEQUENCE</scope>
    <source>
        <strain evidence="2">BL</strain>
    </source>
</reference>
<dbReference type="Proteomes" id="UP001139971">
    <property type="component" value="Unassembled WGS sequence"/>
</dbReference>
<keyword evidence="1" id="KW-0732">Signal</keyword>
<evidence type="ECO:0000313" key="3">
    <source>
        <dbReference type="Proteomes" id="UP001139971"/>
    </source>
</evidence>
<dbReference type="RefSeq" id="WP_263541472.1">
    <property type="nucleotide sequence ID" value="NZ_JAOVZO020000018.1"/>
</dbReference>
<name>A0A9X4BK38_9GAMM</name>
<dbReference type="EMBL" id="JAOVZO020000018">
    <property type="protein sequence ID" value="MDC8013827.1"/>
    <property type="molecule type" value="Genomic_DNA"/>
</dbReference>
<evidence type="ECO:0000256" key="1">
    <source>
        <dbReference type="SAM" id="SignalP"/>
    </source>
</evidence>
<comment type="caution">
    <text evidence="2">The sequence shown here is derived from an EMBL/GenBank/DDBJ whole genome shotgun (WGS) entry which is preliminary data.</text>
</comment>
<dbReference type="SMART" id="SM00567">
    <property type="entry name" value="EZ_HEAT"/>
    <property type="match status" value="5"/>
</dbReference>
<dbReference type="SUPFAM" id="SSF48371">
    <property type="entry name" value="ARM repeat"/>
    <property type="match status" value="1"/>
</dbReference>
<dbReference type="InterPro" id="IPR011989">
    <property type="entry name" value="ARM-like"/>
</dbReference>
<gene>
    <name evidence="2" type="ORF">OD750_014890</name>
</gene>
<dbReference type="InterPro" id="IPR016024">
    <property type="entry name" value="ARM-type_fold"/>
</dbReference>
<dbReference type="Gene3D" id="1.25.10.10">
    <property type="entry name" value="Leucine-rich Repeat Variant"/>
    <property type="match status" value="1"/>
</dbReference>
<accession>A0A9X4BK38</accession>
<proteinExistence type="predicted"/>
<dbReference type="AlphaFoldDB" id="A0A9X4BK38"/>
<organism evidence="2 3">
    <name type="scientific">Tahibacter soli</name>
    <dbReference type="NCBI Taxonomy" id="2983605"/>
    <lineage>
        <taxon>Bacteria</taxon>
        <taxon>Pseudomonadati</taxon>
        <taxon>Pseudomonadota</taxon>
        <taxon>Gammaproteobacteria</taxon>
        <taxon>Lysobacterales</taxon>
        <taxon>Rhodanobacteraceae</taxon>
        <taxon>Tahibacter</taxon>
    </lineage>
</organism>